<dbReference type="PANTHER" id="PTHR12197">
    <property type="entry name" value="HISTONE-LYSINE N-METHYLTRANSFERASE SMYD"/>
    <property type="match status" value="1"/>
</dbReference>
<comment type="caution">
    <text evidence="3">The sequence shown here is derived from an EMBL/GenBank/DDBJ whole genome shotgun (WGS) entry which is preliminary data.</text>
</comment>
<proteinExistence type="predicted"/>
<dbReference type="AlphaFoldDB" id="A0AAV9PB76"/>
<dbReference type="GeneID" id="89926416"/>
<gene>
    <name evidence="3" type="ORF">LTR77_005072</name>
</gene>
<dbReference type="Gene3D" id="2.170.270.10">
    <property type="entry name" value="SET domain"/>
    <property type="match status" value="1"/>
</dbReference>
<dbReference type="GO" id="GO:0005634">
    <property type="term" value="C:nucleus"/>
    <property type="evidence" value="ECO:0007669"/>
    <property type="project" value="TreeGrafter"/>
</dbReference>
<keyword evidence="4" id="KW-1185">Reference proteome</keyword>
<evidence type="ECO:0000259" key="2">
    <source>
        <dbReference type="PROSITE" id="PS50280"/>
    </source>
</evidence>
<organism evidence="3 4">
    <name type="scientific">Saxophila tyrrhenica</name>
    <dbReference type="NCBI Taxonomy" id="1690608"/>
    <lineage>
        <taxon>Eukaryota</taxon>
        <taxon>Fungi</taxon>
        <taxon>Dikarya</taxon>
        <taxon>Ascomycota</taxon>
        <taxon>Pezizomycotina</taxon>
        <taxon>Dothideomycetes</taxon>
        <taxon>Dothideomycetidae</taxon>
        <taxon>Mycosphaerellales</taxon>
        <taxon>Extremaceae</taxon>
        <taxon>Saxophila</taxon>
    </lineage>
</organism>
<dbReference type="PROSITE" id="PS50280">
    <property type="entry name" value="SET"/>
    <property type="match status" value="1"/>
</dbReference>
<dbReference type="PANTHER" id="PTHR12197:SF251">
    <property type="entry name" value="EG:BACR7C10.4 PROTEIN"/>
    <property type="match status" value="1"/>
</dbReference>
<dbReference type="RefSeq" id="XP_064659682.1">
    <property type="nucleotide sequence ID" value="XM_064802321.1"/>
</dbReference>
<dbReference type="InterPro" id="IPR050869">
    <property type="entry name" value="H3K4_H4K5_MeTrfase"/>
</dbReference>
<feature type="domain" description="SET" evidence="2">
    <location>
        <begin position="187"/>
        <end position="421"/>
    </location>
</feature>
<feature type="region of interest" description="Disordered" evidence="1">
    <location>
        <begin position="455"/>
        <end position="484"/>
    </location>
</feature>
<dbReference type="SUPFAM" id="SSF82199">
    <property type="entry name" value="SET domain"/>
    <property type="match status" value="1"/>
</dbReference>
<protein>
    <recommendedName>
        <fullName evidence="2">SET domain-containing protein</fullName>
    </recommendedName>
</protein>
<feature type="compositionally biased region" description="Basic and acidic residues" evidence="1">
    <location>
        <begin position="457"/>
        <end position="484"/>
    </location>
</feature>
<evidence type="ECO:0000313" key="4">
    <source>
        <dbReference type="Proteomes" id="UP001337655"/>
    </source>
</evidence>
<dbReference type="EMBL" id="JAVRRT010000007">
    <property type="protein sequence ID" value="KAK5170484.1"/>
    <property type="molecule type" value="Genomic_DNA"/>
</dbReference>
<sequence length="484" mass="54430">MDRPIDLHDYQPTLPDNLNPLDPAELATLFDGLRIQTRHIAAHPYDPNTWLQRGITLMKLRYPELAVGDGYKAGLLAGEALKGLGDGKWGLGARMGFWMLLEDDEAEEDGWEREMLRRYLDGLQRKARELVEQNLELWPAFEEGRFRRRKYPWMPPEFASRGDEVLRVINDEFKDNGGRALRNGTGQICSVRRHAFGVDPNGEKPTHDVLGVFATREIAPDSTILIDQSRIWGCNGPGAAGSLENLNGGMGCGEPIHPNLPSEDTSLDLRWIRAATGKNARCSLVFMRALLCAIQDGGVDRNSLSHPLIARLTPCYPAERIHRFSLANDIALPHTFLRTQGGVDIFANPFFDTWVFSTISSRILSNSCGDPLAECLSPLFSLFNHSCEPNVRWELHKDHRTVVVRSVGRMRAGEQLFVEYDAFLSGEGVGRRREGLWRWLEGPCGCGRCLREEEEEEGRRVDEKMEGVELGKGKEWDGGEKPVL</sequence>
<dbReference type="Pfam" id="PF00856">
    <property type="entry name" value="SET"/>
    <property type="match status" value="1"/>
</dbReference>
<evidence type="ECO:0000313" key="3">
    <source>
        <dbReference type="EMBL" id="KAK5170484.1"/>
    </source>
</evidence>
<reference evidence="3 4" key="1">
    <citation type="submission" date="2023-08" db="EMBL/GenBank/DDBJ databases">
        <title>Black Yeasts Isolated from many extreme environments.</title>
        <authorList>
            <person name="Coleine C."/>
            <person name="Stajich J.E."/>
            <person name="Selbmann L."/>
        </authorList>
    </citation>
    <scope>NUCLEOTIDE SEQUENCE [LARGE SCALE GENOMIC DNA]</scope>
    <source>
        <strain evidence="3 4">CCFEE 5935</strain>
    </source>
</reference>
<accession>A0AAV9PB76</accession>
<name>A0AAV9PB76_9PEZI</name>
<dbReference type="InterPro" id="IPR046341">
    <property type="entry name" value="SET_dom_sf"/>
</dbReference>
<evidence type="ECO:0000256" key="1">
    <source>
        <dbReference type="SAM" id="MobiDB-lite"/>
    </source>
</evidence>
<dbReference type="Proteomes" id="UP001337655">
    <property type="component" value="Unassembled WGS sequence"/>
</dbReference>
<dbReference type="InterPro" id="IPR001214">
    <property type="entry name" value="SET_dom"/>
</dbReference>